<evidence type="ECO:0000256" key="9">
    <source>
        <dbReference type="ARBA" id="ARBA00040965"/>
    </source>
</evidence>
<dbReference type="Pfam" id="PF01239">
    <property type="entry name" value="PPTA"/>
    <property type="match status" value="4"/>
</dbReference>
<feature type="compositionally biased region" description="Basic and acidic residues" evidence="14">
    <location>
        <begin position="124"/>
        <end position="143"/>
    </location>
</feature>
<accession>A0A9W4KKW1</accession>
<evidence type="ECO:0000256" key="13">
    <source>
        <dbReference type="ARBA" id="ARBA00043219"/>
    </source>
</evidence>
<evidence type="ECO:0000256" key="3">
    <source>
        <dbReference type="ARBA" id="ARBA00012700"/>
    </source>
</evidence>
<dbReference type="EMBL" id="CAJVRC010000900">
    <property type="protein sequence ID" value="CAG8909327.1"/>
    <property type="molecule type" value="Genomic_DNA"/>
</dbReference>
<sequence>MEGKYSTDPEWASVTPIDLDDGSSSGAMPLATIAYPAEYLEATSYLRAVMAANEMSERALNLTKDVISMNPAHYTVWIYRAKILFALDKDLNEELSWLNDVSLTYLKNYQIWYVTITRQPPRTESQERKDQENRRLENRPNDSKRHHRQVLLSSKAHFPTFPPKEADFLMEMFAQDSKNYHVWTYRHWLVRHFKLWDQPRELEDVEFLLKADVRNNSAWNHRYMLRFGPRDTSLPDAGMVNAGDLSTAPTEKGRLSVVDEDLVDGELKFAQEAILRAPENRSPWWYARGVLRAAGRGLGEWEGFCGGFVSEGAVKSSHAVEWLADVFAERVGKEGEAVRMLTMLKEQFDPIRKNYWDYRIRKLDQAVA</sequence>
<gene>
    <name evidence="15" type="ORF">PEGY_LOCUS10117</name>
</gene>
<dbReference type="PROSITE" id="PS51147">
    <property type="entry name" value="PFTA"/>
    <property type="match status" value="4"/>
</dbReference>
<dbReference type="Gene3D" id="1.25.40.120">
    <property type="entry name" value="Protein prenylyltransferase"/>
    <property type="match status" value="1"/>
</dbReference>
<keyword evidence="6" id="KW-0808">Transferase</keyword>
<feature type="region of interest" description="Disordered" evidence="14">
    <location>
        <begin position="122"/>
        <end position="149"/>
    </location>
</feature>
<evidence type="ECO:0000256" key="12">
    <source>
        <dbReference type="ARBA" id="ARBA00043086"/>
    </source>
</evidence>
<proteinExistence type="inferred from homology"/>
<dbReference type="PANTHER" id="PTHR11129">
    <property type="entry name" value="PROTEIN FARNESYLTRANSFERASE ALPHA SUBUNIT/RAB GERANYLGERANYL TRANSFERASE ALPHA SUBUNIT"/>
    <property type="match status" value="1"/>
</dbReference>
<dbReference type="Proteomes" id="UP001154252">
    <property type="component" value="Unassembled WGS sequence"/>
</dbReference>
<comment type="cofactor">
    <cofactor evidence="1">
        <name>Mg(2+)</name>
        <dbReference type="ChEBI" id="CHEBI:18420"/>
    </cofactor>
</comment>
<dbReference type="GO" id="GO:0004660">
    <property type="term" value="F:protein farnesyltransferase activity"/>
    <property type="evidence" value="ECO:0007669"/>
    <property type="project" value="UniProtKB-EC"/>
</dbReference>
<evidence type="ECO:0000256" key="1">
    <source>
        <dbReference type="ARBA" id="ARBA00001946"/>
    </source>
</evidence>
<dbReference type="SUPFAM" id="SSF48439">
    <property type="entry name" value="Protein prenylyltransferase"/>
    <property type="match status" value="1"/>
</dbReference>
<dbReference type="EC" id="2.5.1.58" evidence="4"/>
<dbReference type="InterPro" id="IPR002088">
    <property type="entry name" value="Prenyl_trans_a"/>
</dbReference>
<evidence type="ECO:0000313" key="15">
    <source>
        <dbReference type="EMBL" id="CAG8909327.1"/>
    </source>
</evidence>
<dbReference type="OrthoDB" id="272289at2759"/>
<evidence type="ECO:0000313" key="16">
    <source>
        <dbReference type="Proteomes" id="UP001154252"/>
    </source>
</evidence>
<keyword evidence="7" id="KW-0677">Repeat</keyword>
<name>A0A9W4KKW1_9EURO</name>
<reference evidence="15" key="1">
    <citation type="submission" date="2021-07" db="EMBL/GenBank/DDBJ databases">
        <authorList>
            <person name="Branca A.L. A."/>
        </authorList>
    </citation>
    <scope>NUCLEOTIDE SEQUENCE</scope>
</reference>
<comment type="similarity">
    <text evidence="2">Belongs to the protein prenyltransferase subunit alpha family.</text>
</comment>
<evidence type="ECO:0000256" key="8">
    <source>
        <dbReference type="ARBA" id="ARBA00022842"/>
    </source>
</evidence>
<dbReference type="EC" id="2.5.1.59" evidence="3"/>
<dbReference type="AlphaFoldDB" id="A0A9W4KKW1"/>
<dbReference type="GO" id="GO:0005965">
    <property type="term" value="C:protein farnesyltransferase complex"/>
    <property type="evidence" value="ECO:0007669"/>
    <property type="project" value="TreeGrafter"/>
</dbReference>
<protein>
    <recommendedName>
        <fullName evidence="9">Protein farnesyltransferase/geranylgeranyltransferase type-1 subunit alpha</fullName>
        <ecNumber evidence="4">2.5.1.58</ecNumber>
        <ecNumber evidence="3">2.5.1.59</ecNumber>
    </recommendedName>
    <alternativeName>
        <fullName evidence="12">CAAX farnesyltransferase subunit alpha</fullName>
    </alternativeName>
    <alternativeName>
        <fullName evidence="11">FTase-alpha</fullName>
    </alternativeName>
    <alternativeName>
        <fullName evidence="10">Ras proteins prenyltransferase subunit alpha</fullName>
    </alternativeName>
    <alternativeName>
        <fullName evidence="13">Type I protein geranyl-geranyltransferase subunit alpha</fullName>
    </alternativeName>
</protein>
<keyword evidence="16" id="KW-1185">Reference proteome</keyword>
<evidence type="ECO:0000256" key="2">
    <source>
        <dbReference type="ARBA" id="ARBA00006734"/>
    </source>
</evidence>
<evidence type="ECO:0000256" key="11">
    <source>
        <dbReference type="ARBA" id="ARBA00042436"/>
    </source>
</evidence>
<comment type="caution">
    <text evidence="15">The sequence shown here is derived from an EMBL/GenBank/DDBJ whole genome shotgun (WGS) entry which is preliminary data.</text>
</comment>
<dbReference type="GO" id="GO:0005953">
    <property type="term" value="C:CAAX-protein geranylgeranyltransferase complex"/>
    <property type="evidence" value="ECO:0007669"/>
    <property type="project" value="TreeGrafter"/>
</dbReference>
<evidence type="ECO:0000256" key="14">
    <source>
        <dbReference type="SAM" id="MobiDB-lite"/>
    </source>
</evidence>
<evidence type="ECO:0000256" key="6">
    <source>
        <dbReference type="ARBA" id="ARBA00022679"/>
    </source>
</evidence>
<keyword evidence="5" id="KW-0637">Prenyltransferase</keyword>
<dbReference type="GO" id="GO:0004662">
    <property type="term" value="F:CAAX-protein geranylgeranyltransferase activity"/>
    <property type="evidence" value="ECO:0007669"/>
    <property type="project" value="UniProtKB-EC"/>
</dbReference>
<dbReference type="PANTHER" id="PTHR11129:SF1">
    <property type="entry name" value="PROTEIN FARNESYLTRANSFERASE_GERANYLGERANYLTRANSFERASE TYPE-1 SUBUNIT ALPHA"/>
    <property type="match status" value="1"/>
</dbReference>
<keyword evidence="8" id="KW-0460">Magnesium</keyword>
<evidence type="ECO:0000256" key="10">
    <source>
        <dbReference type="ARBA" id="ARBA00041392"/>
    </source>
</evidence>
<evidence type="ECO:0000256" key="4">
    <source>
        <dbReference type="ARBA" id="ARBA00012702"/>
    </source>
</evidence>
<organism evidence="15 16">
    <name type="scientific">Penicillium egyptiacum</name>
    <dbReference type="NCBI Taxonomy" id="1303716"/>
    <lineage>
        <taxon>Eukaryota</taxon>
        <taxon>Fungi</taxon>
        <taxon>Dikarya</taxon>
        <taxon>Ascomycota</taxon>
        <taxon>Pezizomycotina</taxon>
        <taxon>Eurotiomycetes</taxon>
        <taxon>Eurotiomycetidae</taxon>
        <taxon>Eurotiales</taxon>
        <taxon>Aspergillaceae</taxon>
        <taxon>Penicillium</taxon>
    </lineage>
</organism>
<evidence type="ECO:0000256" key="7">
    <source>
        <dbReference type="ARBA" id="ARBA00022737"/>
    </source>
</evidence>
<evidence type="ECO:0000256" key="5">
    <source>
        <dbReference type="ARBA" id="ARBA00022602"/>
    </source>
</evidence>